<evidence type="ECO:0000256" key="1">
    <source>
        <dbReference type="SAM" id="MobiDB-lite"/>
    </source>
</evidence>
<gene>
    <name evidence="2" type="ORF">AVDCRST_MAG17-2293</name>
</gene>
<organism evidence="2">
    <name type="scientific">uncultured Solirubrobacterales bacterium</name>
    <dbReference type="NCBI Taxonomy" id="768556"/>
    <lineage>
        <taxon>Bacteria</taxon>
        <taxon>Bacillati</taxon>
        <taxon>Actinomycetota</taxon>
        <taxon>Thermoleophilia</taxon>
        <taxon>Solirubrobacterales</taxon>
        <taxon>environmental samples</taxon>
    </lineage>
</organism>
<sequence>GRLPHARRGRATDRGWGVPLPGAVRGRPQGPGSPLLRRRGHRDRGRRRARRV</sequence>
<feature type="non-terminal residue" evidence="2">
    <location>
        <position position="1"/>
    </location>
</feature>
<proteinExistence type="predicted"/>
<protein>
    <submittedName>
        <fullName evidence="2">Uncharacterized protein</fullName>
    </submittedName>
</protein>
<feature type="region of interest" description="Disordered" evidence="1">
    <location>
        <begin position="1"/>
        <end position="52"/>
    </location>
</feature>
<name>A0A6J4T8J8_9ACTN</name>
<accession>A0A6J4T8J8</accession>
<evidence type="ECO:0000313" key="2">
    <source>
        <dbReference type="EMBL" id="CAA9516089.1"/>
    </source>
</evidence>
<dbReference type="EMBL" id="CADCVV010000186">
    <property type="protein sequence ID" value="CAA9516089.1"/>
    <property type="molecule type" value="Genomic_DNA"/>
</dbReference>
<feature type="compositionally biased region" description="Basic residues" evidence="1">
    <location>
        <begin position="36"/>
        <end position="52"/>
    </location>
</feature>
<reference evidence="2" key="1">
    <citation type="submission" date="2020-02" db="EMBL/GenBank/DDBJ databases">
        <authorList>
            <person name="Meier V. D."/>
        </authorList>
    </citation>
    <scope>NUCLEOTIDE SEQUENCE</scope>
    <source>
        <strain evidence="2">AVDCRST_MAG17</strain>
    </source>
</reference>
<dbReference type="AlphaFoldDB" id="A0A6J4T8J8"/>
<feature type="non-terminal residue" evidence="2">
    <location>
        <position position="52"/>
    </location>
</feature>